<dbReference type="InterPro" id="IPR008964">
    <property type="entry name" value="Invasin/intimin_cell_adhesion"/>
</dbReference>
<dbReference type="InterPro" id="IPR015217">
    <property type="entry name" value="Invasin_dom_3"/>
</dbReference>
<dbReference type="FunFam" id="2.40.160.160:FF:000001">
    <property type="entry name" value="Intimin-like inverse autotransporter SinH"/>
    <property type="match status" value="1"/>
</dbReference>
<comment type="similarity">
    <text evidence="1">Belongs to the intimin/invasin family.</text>
</comment>
<dbReference type="PROSITE" id="PS51782">
    <property type="entry name" value="LYSM"/>
    <property type="match status" value="1"/>
</dbReference>
<evidence type="ECO:0000313" key="3">
    <source>
        <dbReference type="EMBL" id="MCT4702893.1"/>
    </source>
</evidence>
<feature type="domain" description="LysM" evidence="2">
    <location>
        <begin position="54"/>
        <end position="102"/>
    </location>
</feature>
<accession>A0A9X2W827</accession>
<dbReference type="SUPFAM" id="SSF49373">
    <property type="entry name" value="Invasin/intimin cell-adhesion fragments"/>
    <property type="match status" value="2"/>
</dbReference>
<dbReference type="Pfam" id="PF09134">
    <property type="entry name" value="Invasin_D3"/>
    <property type="match status" value="1"/>
</dbReference>
<dbReference type="InterPro" id="IPR051715">
    <property type="entry name" value="Intimin-Invasin_domain"/>
</dbReference>
<dbReference type="InterPro" id="IPR013783">
    <property type="entry name" value="Ig-like_fold"/>
</dbReference>
<comment type="caution">
    <text evidence="3">The sequence shown here is derived from an EMBL/GenBank/DDBJ whole genome shotgun (WGS) entry which is preliminary data.</text>
</comment>
<dbReference type="GO" id="GO:0007155">
    <property type="term" value="P:cell adhesion"/>
    <property type="evidence" value="ECO:0007669"/>
    <property type="project" value="InterPro"/>
</dbReference>
<dbReference type="InterPro" id="IPR038177">
    <property type="entry name" value="IAT_beta_sf"/>
</dbReference>
<evidence type="ECO:0000256" key="1">
    <source>
        <dbReference type="ARBA" id="ARBA00010116"/>
    </source>
</evidence>
<gene>
    <name evidence="3" type="ORF">MUA00_14005</name>
</gene>
<dbReference type="InterPro" id="IPR018392">
    <property type="entry name" value="LysM"/>
</dbReference>
<dbReference type="Proteomes" id="UP001150641">
    <property type="component" value="Unassembled WGS sequence"/>
</dbReference>
<keyword evidence="4" id="KW-1185">Reference proteome</keyword>
<dbReference type="Gene3D" id="2.60.40.10">
    <property type="entry name" value="Immunoglobulins"/>
    <property type="match status" value="3"/>
</dbReference>
<dbReference type="PANTHER" id="PTHR39576">
    <property type="entry name" value="ATTACHING AND EFFACING PROTEIN HOMOLOG-RELATED-RELATED"/>
    <property type="match status" value="1"/>
</dbReference>
<dbReference type="Gene3D" id="2.40.160.160">
    <property type="entry name" value="Inverse autotransporter, beta-domain"/>
    <property type="match status" value="1"/>
</dbReference>
<reference evidence="3" key="1">
    <citation type="submission" date="2022-03" db="EMBL/GenBank/DDBJ databases">
        <title>Proposal of a novel genus Dryocolo and two novel species.</title>
        <authorList>
            <person name="Maddock D.W."/>
            <person name="Brady C.L."/>
            <person name="Denman S."/>
            <person name="Arnold D."/>
        </authorList>
    </citation>
    <scope>NUCLEOTIDE SEQUENCE</scope>
    <source>
        <strain evidence="3">H6W4</strain>
    </source>
</reference>
<dbReference type="EMBL" id="JALHAP010000079">
    <property type="protein sequence ID" value="MCT4702893.1"/>
    <property type="molecule type" value="Genomic_DNA"/>
</dbReference>
<dbReference type="PRINTS" id="PR01369">
    <property type="entry name" value="INTIMIN"/>
</dbReference>
<evidence type="ECO:0000259" key="2">
    <source>
        <dbReference type="PROSITE" id="PS51782"/>
    </source>
</evidence>
<organism evidence="3 4">
    <name type="scientific">Dryocola boscaweniae</name>
    <dbReference type="NCBI Taxonomy" id="2925397"/>
    <lineage>
        <taxon>Bacteria</taxon>
        <taxon>Pseudomonadati</taxon>
        <taxon>Pseudomonadota</taxon>
        <taxon>Gammaproteobacteria</taxon>
        <taxon>Enterobacterales</taxon>
        <taxon>Enterobacteriaceae</taxon>
        <taxon>Dryocola</taxon>
    </lineage>
</organism>
<name>A0A9X2W827_9ENTR</name>
<dbReference type="AlphaFoldDB" id="A0A9X2W827"/>
<dbReference type="Pfam" id="PF11924">
    <property type="entry name" value="IAT_beta"/>
    <property type="match status" value="1"/>
</dbReference>
<proteinExistence type="inferred from homology"/>
<feature type="non-terminal residue" evidence="3">
    <location>
        <position position="784"/>
    </location>
</feature>
<dbReference type="InterPro" id="IPR024519">
    <property type="entry name" value="IAT_beta"/>
</dbReference>
<dbReference type="InterPro" id="IPR003535">
    <property type="entry name" value="Intimin/invasin_bac"/>
</dbReference>
<protein>
    <submittedName>
        <fullName evidence="3">Inverse autotransporter beta domain-containing protein</fullName>
    </submittedName>
</protein>
<sequence>MALFNSTRLSGFVVWANIFTQLTFPLAASFSSTAAASESHFLNQKTDILSLPVRPYILDEGETVNTVADKFNINAEQLRRLNQFRTFRNGIEHLQRGDELDVPLAPLPSVKWEGNNSDAASDDQTQKVASFMSGAGNFLTSNPNVDAVTSMARGMVASESSSQIQQWLSQFGTARVQLDTDKNFSLKGSQFDLLVPLYEKKNWLAFTQESLHRTDDRTQSSLGFGLRWLNDGWLLGGNTFLDYDLSREHARAGLGLEYWRDFLKLGANSYLRLTRWKNSPDVEDYEERPANGWDIRAQAWLPALPQLGGKVTYEQYYGKEVALFGKDNRQRDPHAITAGISYTPIPLLTLSAEQRQGEAGKNASLLGVEMNYQLGVPWRRQVDPNAVASMRSLAGSRYDLVERNNNIVLEYRKKEVIHLHTADLVTGQPGEQKSLNVSVTSKYGLARIDWSAAPLLAMGGKIVQDKNGYSVLLPPYQFAAQGVNTYTISGVAVDSKGNQSDRSETQVTVLAPTINQQNTTFTPADSTLPADGKSSQVLTLTLKDENNHPVDMNASDITLDTGKLKSTTVSSLLRKAAGVYSTTVTAGTDKEMVMLTPQVSGITLSSAKVAMMPSIPAQATSLVTTDSTAYHSGGTMQVTVMLKDAAGNAVSGAASALTAETVTVANAEQKDGSWKDNGDGTYNAAYTATVAGTGLKAALKLNGWKGQSESAAYAITSSQPAQETSLITTDNAAYISGGTMQITVMLKDAAGNAVSGAASALTAETVTVANAEQKDGSWKDNGDG</sequence>
<evidence type="ECO:0000313" key="4">
    <source>
        <dbReference type="Proteomes" id="UP001150641"/>
    </source>
</evidence>
<dbReference type="PANTHER" id="PTHR39576:SF2">
    <property type="entry name" value="ATTACHING AND EFFACING PROTEIN HOMOLOG-RELATED"/>
    <property type="match status" value="1"/>
</dbReference>
<dbReference type="GO" id="GO:0009279">
    <property type="term" value="C:cell outer membrane"/>
    <property type="evidence" value="ECO:0007669"/>
    <property type="project" value="TreeGrafter"/>
</dbReference>